<organism evidence="1">
    <name type="scientific">marine sediment metagenome</name>
    <dbReference type="NCBI Taxonomy" id="412755"/>
    <lineage>
        <taxon>unclassified sequences</taxon>
        <taxon>metagenomes</taxon>
        <taxon>ecological metagenomes</taxon>
    </lineage>
</organism>
<evidence type="ECO:0000313" key="1">
    <source>
        <dbReference type="EMBL" id="KKM75306.1"/>
    </source>
</evidence>
<protein>
    <submittedName>
        <fullName evidence="1">Uncharacterized protein</fullName>
    </submittedName>
</protein>
<gene>
    <name evidence="1" type="ORF">LCGC14_1391610</name>
</gene>
<proteinExistence type="predicted"/>
<dbReference type="AlphaFoldDB" id="A0A0F9KKN4"/>
<comment type="caution">
    <text evidence="1">The sequence shown here is derived from an EMBL/GenBank/DDBJ whole genome shotgun (WGS) entry which is preliminary data.</text>
</comment>
<dbReference type="EMBL" id="LAZR01008999">
    <property type="protein sequence ID" value="KKM75306.1"/>
    <property type="molecule type" value="Genomic_DNA"/>
</dbReference>
<accession>A0A0F9KKN4</accession>
<reference evidence="1" key="1">
    <citation type="journal article" date="2015" name="Nature">
        <title>Complex archaea that bridge the gap between prokaryotes and eukaryotes.</title>
        <authorList>
            <person name="Spang A."/>
            <person name="Saw J.H."/>
            <person name="Jorgensen S.L."/>
            <person name="Zaremba-Niedzwiedzka K."/>
            <person name="Martijn J."/>
            <person name="Lind A.E."/>
            <person name="van Eijk R."/>
            <person name="Schleper C."/>
            <person name="Guy L."/>
            <person name="Ettema T.J."/>
        </authorList>
    </citation>
    <scope>NUCLEOTIDE SEQUENCE</scope>
</reference>
<sequence length="225" mass="25964">MTKIEGIKGRRPAQSPSGYTRLFGNKDLGNLMSKIQGAVISSGTELEKLIWARVKQIENFDLFLNKHITQIHEGIWIAKKEQVKQSKYIKSEYEPDLLAFELRTQICYVIEIKDGDQFDTKKSNSEYVGLHNFANSVKYTIPLTFQIRICCFNATTKLDIYNGLKRKFSMGEILTGQELCGLLKINYFDIIAARNRDQQINVDFFIDELLSINYIKEIIINHLRG</sequence>
<name>A0A0F9KKN4_9ZZZZ</name>